<evidence type="ECO:0000313" key="3">
    <source>
        <dbReference type="Proteomes" id="UP001165082"/>
    </source>
</evidence>
<comment type="caution">
    <text evidence="2">The sequence shown here is derived from an EMBL/GenBank/DDBJ whole genome shotgun (WGS) entry which is preliminary data.</text>
</comment>
<dbReference type="Proteomes" id="UP001165082">
    <property type="component" value="Unassembled WGS sequence"/>
</dbReference>
<dbReference type="AlphaFoldDB" id="A0A9W7FYQ8"/>
<evidence type="ECO:0000313" key="2">
    <source>
        <dbReference type="EMBL" id="GMI24459.1"/>
    </source>
</evidence>
<name>A0A9W7FYQ8_9STRA</name>
<protein>
    <submittedName>
        <fullName evidence="2">Uncharacterized protein</fullName>
    </submittedName>
</protein>
<sequence>LTRAHRSVESTATLGSFTVQDGGGGMIIRPNDTSAGELVWVKHQVKGNGDEVATNVGLGGIEVLCDVGFAKRAVDWFAVDGLRNAPVEFDADEVVVPHPEILENTMAPGEFDAFYDADDVAGGGDVGMTSWGVERSMREAWRSKVSKNITHNVSLLLNAPTLIFPHPDNGCKVILDMGRFKLTNKETDTEVVKGIMAKEGVSSDAWEEFALKLTDFALILDSNGDRKALLSPATSIINVGVEKKTSSKGVLACSGLVEGLDVRIDIEAWEVLRGVLASWDDTFSPSQQASSLDVDLDSISVTSSVRDGVKDRHLRAEKAIGVTKNQSSDVVVVGVFSLPTITMSLSPAVGKTISVSLKGLSSAIRLGGTCATIEGAMGGVTLAWTDEGAEFTLMESGKCATDKLASVKVSRNERLDETDIIARFECMQVNYNAERVKEILGYLEKLKGGDKQQITFPPSPPASRRQSPTRRSNMMPSVSSMSMVGSGIVGGIGIVRNSDEPKANKTVLRIS</sequence>
<feature type="region of interest" description="Disordered" evidence="1">
    <location>
        <begin position="451"/>
        <end position="480"/>
    </location>
</feature>
<feature type="non-terminal residue" evidence="2">
    <location>
        <position position="511"/>
    </location>
</feature>
<accession>A0A9W7FYQ8</accession>
<dbReference type="EMBL" id="BRXZ01008311">
    <property type="protein sequence ID" value="GMI24459.1"/>
    <property type="molecule type" value="Genomic_DNA"/>
</dbReference>
<keyword evidence="3" id="KW-1185">Reference proteome</keyword>
<feature type="non-terminal residue" evidence="2">
    <location>
        <position position="1"/>
    </location>
</feature>
<proteinExistence type="predicted"/>
<gene>
    <name evidence="2" type="ORF">TrRE_jg13507</name>
</gene>
<evidence type="ECO:0000256" key="1">
    <source>
        <dbReference type="SAM" id="MobiDB-lite"/>
    </source>
</evidence>
<organism evidence="2 3">
    <name type="scientific">Triparma retinervis</name>
    <dbReference type="NCBI Taxonomy" id="2557542"/>
    <lineage>
        <taxon>Eukaryota</taxon>
        <taxon>Sar</taxon>
        <taxon>Stramenopiles</taxon>
        <taxon>Ochrophyta</taxon>
        <taxon>Bolidophyceae</taxon>
        <taxon>Parmales</taxon>
        <taxon>Triparmaceae</taxon>
        <taxon>Triparma</taxon>
    </lineage>
</organism>
<reference evidence="2" key="1">
    <citation type="submission" date="2022-07" db="EMBL/GenBank/DDBJ databases">
        <title>Genome analysis of Parmales, a sister group of diatoms, reveals the evolutionary specialization of diatoms from phago-mixotrophs to photoautotrophs.</title>
        <authorList>
            <person name="Ban H."/>
            <person name="Sato S."/>
            <person name="Yoshikawa S."/>
            <person name="Kazumasa Y."/>
            <person name="Nakamura Y."/>
            <person name="Ichinomiya M."/>
            <person name="Saitoh K."/>
            <person name="Sato N."/>
            <person name="Blanc-Mathieu R."/>
            <person name="Endo H."/>
            <person name="Kuwata A."/>
            <person name="Ogata H."/>
        </authorList>
    </citation>
    <scope>NUCLEOTIDE SEQUENCE</scope>
</reference>
<feature type="compositionally biased region" description="Low complexity" evidence="1">
    <location>
        <begin position="462"/>
        <end position="480"/>
    </location>
</feature>